<dbReference type="InterPro" id="IPR050528">
    <property type="entry name" value="L-type_Lectin-RKs"/>
</dbReference>
<dbReference type="Proteomes" id="UP000288805">
    <property type="component" value="Unassembled WGS sequence"/>
</dbReference>
<reference evidence="3 4" key="1">
    <citation type="journal article" date="2018" name="PLoS Genet.">
        <title>Population sequencing reveals clonal diversity and ancestral inbreeding in the grapevine cultivar Chardonnay.</title>
        <authorList>
            <person name="Roach M.J."/>
            <person name="Johnson D.L."/>
            <person name="Bohlmann J."/>
            <person name="van Vuuren H.J."/>
            <person name="Jones S.J."/>
            <person name="Pretorius I.S."/>
            <person name="Schmidt S.A."/>
            <person name="Borneman A.R."/>
        </authorList>
    </citation>
    <scope>NUCLEOTIDE SEQUENCE [LARGE SCALE GENOMIC DNA]</scope>
    <source>
        <strain evidence="4">cv. Chardonnay</strain>
        <tissue evidence="3">Leaf</tissue>
    </source>
</reference>
<name>A0A438J215_VITVI</name>
<evidence type="ECO:0000256" key="2">
    <source>
        <dbReference type="ARBA" id="ARBA00022840"/>
    </source>
</evidence>
<sequence>MILQDWVAQCHQRGHILEAADPKLGNSYVKKEIELVLKLGLLCSYPEPQARPNMQQVTRYLSGFDPLPEVDASSLGFFVGSLDSKADSHPPSYGVMSVGSLASGR</sequence>
<dbReference type="EMBL" id="QGNW01000067">
    <property type="protein sequence ID" value="RVX03007.1"/>
    <property type="molecule type" value="Genomic_DNA"/>
</dbReference>
<organism evidence="3 4">
    <name type="scientific">Vitis vinifera</name>
    <name type="common">Grape</name>
    <dbReference type="NCBI Taxonomy" id="29760"/>
    <lineage>
        <taxon>Eukaryota</taxon>
        <taxon>Viridiplantae</taxon>
        <taxon>Streptophyta</taxon>
        <taxon>Embryophyta</taxon>
        <taxon>Tracheophyta</taxon>
        <taxon>Spermatophyta</taxon>
        <taxon>Magnoliopsida</taxon>
        <taxon>eudicotyledons</taxon>
        <taxon>Gunneridae</taxon>
        <taxon>Pentapetalae</taxon>
        <taxon>rosids</taxon>
        <taxon>Vitales</taxon>
        <taxon>Vitaceae</taxon>
        <taxon>Viteae</taxon>
        <taxon>Vitis</taxon>
    </lineage>
</organism>
<evidence type="ECO:0000313" key="4">
    <source>
        <dbReference type="Proteomes" id="UP000288805"/>
    </source>
</evidence>
<accession>A0A438J215</accession>
<dbReference type="AlphaFoldDB" id="A0A438J215"/>
<protein>
    <submittedName>
        <fullName evidence="3">L-type lectin-domain containing receptor kinase IV.4</fullName>
    </submittedName>
</protein>
<evidence type="ECO:0000256" key="1">
    <source>
        <dbReference type="ARBA" id="ARBA00022741"/>
    </source>
</evidence>
<keyword evidence="3" id="KW-0808">Transferase</keyword>
<comment type="caution">
    <text evidence="3">The sequence shown here is derived from an EMBL/GenBank/DDBJ whole genome shotgun (WGS) entry which is preliminary data.</text>
</comment>
<proteinExistence type="predicted"/>
<dbReference type="PANTHER" id="PTHR27007">
    <property type="match status" value="1"/>
</dbReference>
<keyword evidence="3" id="KW-0430">Lectin</keyword>
<keyword evidence="3" id="KW-0675">Receptor</keyword>
<dbReference type="GO" id="GO:0016301">
    <property type="term" value="F:kinase activity"/>
    <property type="evidence" value="ECO:0007669"/>
    <property type="project" value="UniProtKB-KW"/>
</dbReference>
<dbReference type="Gene3D" id="1.10.510.10">
    <property type="entry name" value="Transferase(Phosphotransferase) domain 1"/>
    <property type="match status" value="1"/>
</dbReference>
<evidence type="ECO:0000313" key="3">
    <source>
        <dbReference type="EMBL" id="RVX03007.1"/>
    </source>
</evidence>
<keyword evidence="2" id="KW-0067">ATP-binding</keyword>
<dbReference type="GO" id="GO:0005524">
    <property type="term" value="F:ATP binding"/>
    <property type="evidence" value="ECO:0007669"/>
    <property type="project" value="UniProtKB-KW"/>
</dbReference>
<dbReference type="GO" id="GO:0030246">
    <property type="term" value="F:carbohydrate binding"/>
    <property type="evidence" value="ECO:0007669"/>
    <property type="project" value="UniProtKB-KW"/>
</dbReference>
<dbReference type="SUPFAM" id="SSF56112">
    <property type="entry name" value="Protein kinase-like (PK-like)"/>
    <property type="match status" value="1"/>
</dbReference>
<gene>
    <name evidence="3" type="primary">LECRK44</name>
    <name evidence="3" type="ORF">CK203_016751</name>
</gene>
<keyword evidence="3" id="KW-0418">Kinase</keyword>
<keyword evidence="1" id="KW-0547">Nucleotide-binding</keyword>
<dbReference type="InterPro" id="IPR011009">
    <property type="entry name" value="Kinase-like_dom_sf"/>
</dbReference>